<name>A0A484ICY6_9ARCH</name>
<feature type="transmembrane region" description="Helical" evidence="1">
    <location>
        <begin position="45"/>
        <end position="66"/>
    </location>
</feature>
<feature type="transmembrane region" description="Helical" evidence="1">
    <location>
        <begin position="248"/>
        <end position="267"/>
    </location>
</feature>
<organism evidence="2 3">
    <name type="scientific">Candidatus Nitrosocosmicus franklandianus</name>
    <dbReference type="NCBI Taxonomy" id="1798806"/>
    <lineage>
        <taxon>Archaea</taxon>
        <taxon>Nitrososphaerota</taxon>
        <taxon>Nitrososphaeria</taxon>
        <taxon>Nitrososphaerales</taxon>
        <taxon>Nitrososphaeraceae</taxon>
        <taxon>Candidatus Nitrosocosmicus</taxon>
    </lineage>
</organism>
<keyword evidence="1" id="KW-1133">Transmembrane helix</keyword>
<feature type="transmembrane region" description="Helical" evidence="1">
    <location>
        <begin position="207"/>
        <end position="228"/>
    </location>
</feature>
<proteinExistence type="predicted"/>
<dbReference type="KEGG" id="nfn:NFRAN_2648"/>
<accession>A0A484ICY6</accession>
<feature type="transmembrane region" description="Helical" evidence="1">
    <location>
        <begin position="21"/>
        <end position="39"/>
    </location>
</feature>
<feature type="transmembrane region" description="Helical" evidence="1">
    <location>
        <begin position="109"/>
        <end position="129"/>
    </location>
</feature>
<evidence type="ECO:0000313" key="3">
    <source>
        <dbReference type="Proteomes" id="UP000294299"/>
    </source>
</evidence>
<dbReference type="Proteomes" id="UP000294299">
    <property type="component" value="Chromosome NFRAN"/>
</dbReference>
<feature type="transmembrane region" description="Helical" evidence="1">
    <location>
        <begin position="78"/>
        <end position="97"/>
    </location>
</feature>
<evidence type="ECO:0000256" key="1">
    <source>
        <dbReference type="SAM" id="Phobius"/>
    </source>
</evidence>
<reference evidence="2 3" key="1">
    <citation type="submission" date="2019-02" db="EMBL/GenBank/DDBJ databases">
        <authorList>
            <person name="Lehtovirta-Morley E L."/>
        </authorList>
    </citation>
    <scope>NUCLEOTIDE SEQUENCE [LARGE SCALE GENOMIC DNA]</scope>
    <source>
        <strain evidence="2">NFRAN1</strain>
    </source>
</reference>
<dbReference type="AlphaFoldDB" id="A0A484ICY6"/>
<sequence length="289" mass="33141">MRILTNLINSSLIRNLSIKSVLIFFIVVETCAFILYFSGNFGNYNIANILSSGILSGLSLIFILKYSNSIGKINNRELFILLSFSCWFIAEILYGYINGYLQIDAYPSFADLFYVMGYIFFFAFLWLMNKVYKIELAYILSAIITFSLVAFYILYVSIFVYDIHSFSGSEADLTLLFVYPIVDLFIVMGSIIFYLRGRTISLNKGHNFWIFISMGGIIFFVADVIFGFNDLFRILSDENTYLSDLFYNLGYLLFGIAFIVRISYLAFLPDAGNTNSNNTNTRPKNIKKN</sequence>
<feature type="transmembrane region" description="Helical" evidence="1">
    <location>
        <begin position="136"/>
        <end position="161"/>
    </location>
</feature>
<keyword evidence="1" id="KW-0812">Transmembrane</keyword>
<keyword evidence="1" id="KW-0472">Membrane</keyword>
<feature type="transmembrane region" description="Helical" evidence="1">
    <location>
        <begin position="173"/>
        <end position="195"/>
    </location>
</feature>
<dbReference type="EMBL" id="LR216287">
    <property type="protein sequence ID" value="VFJ14970.1"/>
    <property type="molecule type" value="Genomic_DNA"/>
</dbReference>
<keyword evidence="3" id="KW-1185">Reference proteome</keyword>
<gene>
    <name evidence="2" type="ORF">NFRAN_2648</name>
</gene>
<evidence type="ECO:0000313" key="2">
    <source>
        <dbReference type="EMBL" id="VFJ14970.1"/>
    </source>
</evidence>
<protein>
    <submittedName>
        <fullName evidence="2">Uncharacterized protein</fullName>
    </submittedName>
</protein>